<dbReference type="GO" id="GO:0019154">
    <property type="term" value="F:glycolate dehydrogenase activity"/>
    <property type="evidence" value="ECO:0007669"/>
    <property type="project" value="UniProtKB-EC"/>
</dbReference>
<dbReference type="GO" id="GO:0046872">
    <property type="term" value="F:metal ion binding"/>
    <property type="evidence" value="ECO:0007669"/>
    <property type="project" value="UniProtKB-UniRule"/>
</dbReference>
<comment type="catalytic activity">
    <reaction evidence="6">
        <text>glycolate + A = glyoxylate + AH2</text>
        <dbReference type="Rhea" id="RHEA:21264"/>
        <dbReference type="ChEBI" id="CHEBI:13193"/>
        <dbReference type="ChEBI" id="CHEBI:17499"/>
        <dbReference type="ChEBI" id="CHEBI:29805"/>
        <dbReference type="ChEBI" id="CHEBI:36655"/>
        <dbReference type="EC" id="1.1.99.14"/>
    </reaction>
</comment>
<keyword evidence="1 6" id="KW-0004">4Fe-4S</keyword>
<feature type="domain" description="4Fe-4S ferredoxin-type" evidence="7">
    <location>
        <begin position="66"/>
        <end position="95"/>
    </location>
</feature>
<dbReference type="RefSeq" id="WP_090868670.1">
    <property type="nucleotide sequence ID" value="NZ_FNYE01000017.1"/>
</dbReference>
<evidence type="ECO:0000313" key="8">
    <source>
        <dbReference type="EMBL" id="SEJ74393.1"/>
    </source>
</evidence>
<evidence type="ECO:0000259" key="7">
    <source>
        <dbReference type="PROSITE" id="PS51379"/>
    </source>
</evidence>
<evidence type="ECO:0000256" key="3">
    <source>
        <dbReference type="ARBA" id="ARBA00022737"/>
    </source>
</evidence>
<accession>A0A1H7B9K5</accession>
<dbReference type="EC" id="1.1.99.14" evidence="6"/>
<sequence>MQTNLDSHAKALPDAAEAESILRSCVHCGFCNATCPTYQLLGNELDGPRGRIYLIKQLLEGEPVSDRTQLHLDRCLTCRNCETTCPSGVTYHRLLDIGRAELERRVERPVGERLTRKGLRAVIPRPAVFDALLKTGRAIRPLLPATAQAKIPKHAAVPAKPRPAPRHARRVLMLEGCVQQSLSPNTNAAAARVLDRLGISVTPISEVGCCGATDYHLNAQDAGLDRARRNIDAWWPAIEAGAEAIVQTASGCGAFVKEYGHLLRNEPVYAAKAARVSALARDLVEVLAAEPLDALQPADDAVAARIAFHCPCTLQHAQKLGGAVESVLTRLGFDLSAVPDAHLCCGSAGTYSITQPELAQKLRDNKMAALESGQPDIIATANIGCQMHLDGAGRTRVRHWIELVEEALDASNARSTRESAATEPA</sequence>
<keyword evidence="9" id="KW-1185">Reference proteome</keyword>
<dbReference type="InterPro" id="IPR017900">
    <property type="entry name" value="4Fe4S_Fe_S_CS"/>
</dbReference>
<dbReference type="PANTHER" id="PTHR32479:SF17">
    <property type="entry name" value="GLYCOLATE OXIDASE IRON-SULFUR SUBUNIT"/>
    <property type="match status" value="1"/>
</dbReference>
<evidence type="ECO:0000256" key="1">
    <source>
        <dbReference type="ARBA" id="ARBA00022485"/>
    </source>
</evidence>
<dbReference type="InterPro" id="IPR009051">
    <property type="entry name" value="Helical_ferredxn"/>
</dbReference>
<comment type="cofactor">
    <cofactor evidence="6">
        <name>[4Fe-4S] cluster</name>
        <dbReference type="ChEBI" id="CHEBI:49883"/>
    </cofactor>
    <text evidence="6">Binds 2 [4Fe-4S] clusters.</text>
</comment>
<evidence type="ECO:0000256" key="2">
    <source>
        <dbReference type="ARBA" id="ARBA00022723"/>
    </source>
</evidence>
<dbReference type="SUPFAM" id="SSF54862">
    <property type="entry name" value="4Fe-4S ferredoxins"/>
    <property type="match status" value="1"/>
</dbReference>
<reference evidence="9" key="1">
    <citation type="submission" date="2016-10" db="EMBL/GenBank/DDBJ databases">
        <authorList>
            <person name="Varghese N."/>
            <person name="Submissions S."/>
        </authorList>
    </citation>
    <scope>NUCLEOTIDE SEQUENCE [LARGE SCALE GENOMIC DNA]</scope>
    <source>
        <strain evidence="9">LMG 26031</strain>
    </source>
</reference>
<dbReference type="GO" id="GO:0051539">
    <property type="term" value="F:4 iron, 4 sulfur cluster binding"/>
    <property type="evidence" value="ECO:0007669"/>
    <property type="project" value="UniProtKB-UniRule"/>
</dbReference>
<dbReference type="PANTHER" id="PTHR32479">
    <property type="entry name" value="GLYCOLATE OXIDASE IRON-SULFUR SUBUNIT"/>
    <property type="match status" value="1"/>
</dbReference>
<dbReference type="InterPro" id="IPR004017">
    <property type="entry name" value="Cys_rich_dom"/>
</dbReference>
<dbReference type="InterPro" id="IPR012257">
    <property type="entry name" value="Glc_ox_4Fe-4S"/>
</dbReference>
<comment type="catalytic activity">
    <reaction evidence="6">
        <text>(R)-lactate + A = pyruvate + AH2</text>
        <dbReference type="Rhea" id="RHEA:15089"/>
        <dbReference type="ChEBI" id="CHEBI:13193"/>
        <dbReference type="ChEBI" id="CHEBI:15361"/>
        <dbReference type="ChEBI" id="CHEBI:16004"/>
        <dbReference type="ChEBI" id="CHEBI:17499"/>
    </reaction>
</comment>
<dbReference type="Gene3D" id="1.10.1060.10">
    <property type="entry name" value="Alpha-helical ferredoxin"/>
    <property type="match status" value="1"/>
</dbReference>
<dbReference type="AlphaFoldDB" id="A0A1H7B9K5"/>
<evidence type="ECO:0000256" key="4">
    <source>
        <dbReference type="ARBA" id="ARBA00023004"/>
    </source>
</evidence>
<dbReference type="STRING" id="667676.SAMN05192539_101733"/>
<proteinExistence type="predicted"/>
<dbReference type="Proteomes" id="UP000198866">
    <property type="component" value="Unassembled WGS sequence"/>
</dbReference>
<keyword evidence="6" id="KW-0249">Electron transport</keyword>
<keyword evidence="6" id="KW-0813">Transport</keyword>
<evidence type="ECO:0000256" key="5">
    <source>
        <dbReference type="ARBA" id="ARBA00023014"/>
    </source>
</evidence>
<dbReference type="Pfam" id="PF02754">
    <property type="entry name" value="CCG"/>
    <property type="match status" value="2"/>
</dbReference>
<keyword evidence="4 6" id="KW-0408">Iron</keyword>
<feature type="domain" description="4Fe-4S ferredoxin-type" evidence="7">
    <location>
        <begin position="16"/>
        <end position="46"/>
    </location>
</feature>
<dbReference type="PIRSF" id="PIRSF000139">
    <property type="entry name" value="Glc_ox_4Fe-4S"/>
    <property type="match status" value="1"/>
</dbReference>
<dbReference type="OrthoDB" id="9765258at2"/>
<dbReference type="PROSITE" id="PS51379">
    <property type="entry name" value="4FE4S_FER_2"/>
    <property type="match status" value="2"/>
</dbReference>
<dbReference type="PROSITE" id="PS00198">
    <property type="entry name" value="4FE4S_FER_1"/>
    <property type="match status" value="1"/>
</dbReference>
<dbReference type="NCBIfam" id="NF008434">
    <property type="entry name" value="PRK11274.1"/>
    <property type="match status" value="1"/>
</dbReference>
<name>A0A1H7B9K5_9BURK</name>
<dbReference type="Pfam" id="PF13183">
    <property type="entry name" value="Fer4_8"/>
    <property type="match status" value="1"/>
</dbReference>
<protein>
    <recommendedName>
        <fullName evidence="6">Glycolate oxidase iron-sulfur subunit</fullName>
        <ecNumber evidence="6">1.1.99.14</ecNumber>
    </recommendedName>
</protein>
<gene>
    <name evidence="8" type="ORF">SAMN05192539_101733</name>
</gene>
<keyword evidence="2 6" id="KW-0479">Metal-binding</keyword>
<keyword evidence="3" id="KW-0677">Repeat</keyword>
<keyword evidence="5 6" id="KW-0411">Iron-sulfur</keyword>
<comment type="function">
    <text evidence="6">Component of a complex that catalyzes the oxidation of glycolate to glyoxylate.</text>
</comment>
<dbReference type="EMBL" id="FNYE01000017">
    <property type="protein sequence ID" value="SEJ74393.1"/>
    <property type="molecule type" value="Genomic_DNA"/>
</dbReference>
<evidence type="ECO:0000256" key="6">
    <source>
        <dbReference type="PIRNR" id="PIRNR000139"/>
    </source>
</evidence>
<dbReference type="InterPro" id="IPR017896">
    <property type="entry name" value="4Fe4S_Fe-S-bd"/>
</dbReference>
<evidence type="ECO:0000313" key="9">
    <source>
        <dbReference type="Proteomes" id="UP000198866"/>
    </source>
</evidence>
<organism evidence="8 9">
    <name type="scientific">Paraburkholderia diazotrophica</name>
    <dbReference type="NCBI Taxonomy" id="667676"/>
    <lineage>
        <taxon>Bacteria</taxon>
        <taxon>Pseudomonadati</taxon>
        <taxon>Pseudomonadota</taxon>
        <taxon>Betaproteobacteria</taxon>
        <taxon>Burkholderiales</taxon>
        <taxon>Burkholderiaceae</taxon>
        <taxon>Paraburkholderia</taxon>
    </lineage>
</organism>